<dbReference type="PANTHER" id="PTHR35007">
    <property type="entry name" value="INTEGRAL MEMBRANE PROTEIN-RELATED"/>
    <property type="match status" value="1"/>
</dbReference>
<proteinExistence type="predicted"/>
<evidence type="ECO:0000256" key="1">
    <source>
        <dbReference type="ARBA" id="ARBA00004651"/>
    </source>
</evidence>
<dbReference type="Pfam" id="PF00482">
    <property type="entry name" value="T2SSF"/>
    <property type="match status" value="1"/>
</dbReference>
<evidence type="ECO:0000256" key="4">
    <source>
        <dbReference type="ARBA" id="ARBA00022989"/>
    </source>
</evidence>
<name>A0AAU7DXW6_9MICO</name>
<dbReference type="GO" id="GO:0005886">
    <property type="term" value="C:plasma membrane"/>
    <property type="evidence" value="ECO:0007669"/>
    <property type="project" value="UniProtKB-SubCell"/>
</dbReference>
<feature type="transmembrane region" description="Helical" evidence="6">
    <location>
        <begin position="282"/>
        <end position="308"/>
    </location>
</feature>
<evidence type="ECO:0000259" key="7">
    <source>
        <dbReference type="Pfam" id="PF00482"/>
    </source>
</evidence>
<evidence type="ECO:0000256" key="3">
    <source>
        <dbReference type="ARBA" id="ARBA00022692"/>
    </source>
</evidence>
<dbReference type="InterPro" id="IPR018076">
    <property type="entry name" value="T2SS_GspF_dom"/>
</dbReference>
<evidence type="ECO:0000256" key="6">
    <source>
        <dbReference type="SAM" id="Phobius"/>
    </source>
</evidence>
<reference evidence="8" key="1">
    <citation type="submission" date="2024-02" db="EMBL/GenBank/DDBJ databases">
        <title>Tomenella chthoni gen. nov. sp. nov., a member of the family Jonesiaceae isolated from bat guano.</title>
        <authorList>
            <person name="Miller S.L."/>
            <person name="King J."/>
            <person name="Sankaranarayanan K."/>
            <person name="Lawson P.A."/>
        </authorList>
    </citation>
    <scope>NUCLEOTIDE SEQUENCE</scope>
    <source>
        <strain evidence="8">BS-20</strain>
    </source>
</reference>
<protein>
    <submittedName>
        <fullName evidence="8">Type II secretion system F family protein</fullName>
    </submittedName>
</protein>
<keyword evidence="3 6" id="KW-0812">Transmembrane</keyword>
<dbReference type="PANTHER" id="PTHR35007:SF2">
    <property type="entry name" value="PILUS ASSEMBLE PROTEIN"/>
    <property type="match status" value="1"/>
</dbReference>
<keyword evidence="4 6" id="KW-1133">Transmembrane helix</keyword>
<keyword evidence="5 6" id="KW-0472">Membrane</keyword>
<accession>A0AAU7DXW6</accession>
<comment type="subcellular location">
    <subcellularLocation>
        <location evidence="1">Cell membrane</location>
        <topology evidence="1">Multi-pass membrane protein</topology>
    </subcellularLocation>
</comment>
<sequence>MMSPLLGILLGLAFATGTLLIVRQLRARTITLEQRLTPYLVVADQRARVLGENRAQTPLDVLGRIIAPWFTSLSSVLAKLGSTQAQVQRKLALAGRDTEVDRFRLEQIGWACSGLLVGLMIAVTLAMTRQSNGLLLGVVVGICALLGVFGSEYRLTVQIKTRTARLMMEFPTIAELLALAVSAGQSPLAALDRVARTAHGQLAGELAITLGQVRAGTPMQTALLDLGQRTEVPTIIRFADAIATAIERGTPLAAVLQAQAQDARDAGHRELMQIGGTKELQMLFPVVFLILPITVVFAAFPSVIAFNIGF</sequence>
<evidence type="ECO:0000256" key="5">
    <source>
        <dbReference type="ARBA" id="ARBA00023136"/>
    </source>
</evidence>
<evidence type="ECO:0000313" key="8">
    <source>
        <dbReference type="EMBL" id="XBH22331.1"/>
    </source>
</evidence>
<dbReference type="AlphaFoldDB" id="A0AAU7DXW6"/>
<feature type="transmembrane region" description="Helical" evidence="6">
    <location>
        <begin position="108"/>
        <end position="128"/>
    </location>
</feature>
<gene>
    <name evidence="8" type="ORF">V5R04_03620</name>
</gene>
<organism evidence="8">
    <name type="scientific">Jonesiaceae bacterium BS-20</name>
    <dbReference type="NCBI Taxonomy" id="3120821"/>
    <lineage>
        <taxon>Bacteria</taxon>
        <taxon>Bacillati</taxon>
        <taxon>Actinomycetota</taxon>
        <taxon>Actinomycetes</taxon>
        <taxon>Micrococcales</taxon>
        <taxon>Jonesiaceae</taxon>
    </lineage>
</organism>
<keyword evidence="2" id="KW-1003">Cell membrane</keyword>
<dbReference type="EMBL" id="CP146203">
    <property type="protein sequence ID" value="XBH22331.1"/>
    <property type="molecule type" value="Genomic_DNA"/>
</dbReference>
<feature type="transmembrane region" description="Helical" evidence="6">
    <location>
        <begin position="134"/>
        <end position="155"/>
    </location>
</feature>
<evidence type="ECO:0000256" key="2">
    <source>
        <dbReference type="ARBA" id="ARBA00022475"/>
    </source>
</evidence>
<feature type="domain" description="Type II secretion system protein GspF" evidence="7">
    <location>
        <begin position="174"/>
        <end position="297"/>
    </location>
</feature>